<dbReference type="EC" id="2.7.1.71" evidence="3 11"/>
<feature type="binding site" evidence="11">
    <location>
        <position position="30"/>
    </location>
    <ligand>
        <name>Mg(2+)</name>
        <dbReference type="ChEBI" id="CHEBI:18420"/>
    </ligand>
</feature>
<dbReference type="InterPro" id="IPR031322">
    <property type="entry name" value="Shikimate/glucono_kinase"/>
</dbReference>
<dbReference type="Gene3D" id="3.40.50.300">
    <property type="entry name" value="P-loop containing nucleotide triphosphate hydrolases"/>
    <property type="match status" value="1"/>
</dbReference>
<keyword evidence="11" id="KW-0963">Cytoplasm</keyword>
<dbReference type="EMBL" id="CP066681">
    <property type="protein sequence ID" value="QQG35624.1"/>
    <property type="molecule type" value="Genomic_DNA"/>
</dbReference>
<feature type="binding site" evidence="11">
    <location>
        <position position="151"/>
    </location>
    <ligand>
        <name>substrate</name>
    </ligand>
</feature>
<keyword evidence="7 11" id="KW-0418">Kinase</keyword>
<evidence type="ECO:0000256" key="1">
    <source>
        <dbReference type="ARBA" id="ARBA00004842"/>
    </source>
</evidence>
<dbReference type="GO" id="GO:0008652">
    <property type="term" value="P:amino acid biosynthetic process"/>
    <property type="evidence" value="ECO:0007669"/>
    <property type="project" value="UniProtKB-KW"/>
</dbReference>
<keyword evidence="5 11" id="KW-0808">Transferase</keyword>
<keyword evidence="11" id="KW-0460">Magnesium</keyword>
<comment type="cofactor">
    <cofactor evidence="11">
        <name>Mg(2+)</name>
        <dbReference type="ChEBI" id="CHEBI:18420"/>
    </cofactor>
    <text evidence="11">Binds 1 Mg(2+) ion per subunit.</text>
</comment>
<evidence type="ECO:0000256" key="8">
    <source>
        <dbReference type="ARBA" id="ARBA00022840"/>
    </source>
</evidence>
<accession>A0A7T5R166</accession>
<comment type="function">
    <text evidence="11">Catalyzes the specific phosphorylation of the 3-hydroxyl group of shikimic acid using ATP as a cosubstrate.</text>
</comment>
<reference evidence="12 13" key="1">
    <citation type="submission" date="2020-07" db="EMBL/GenBank/DDBJ databases">
        <title>Huge and variable diversity of episymbiotic CPR bacteria and DPANN archaea in groundwater ecosystems.</title>
        <authorList>
            <person name="He C.Y."/>
            <person name="Keren R."/>
            <person name="Whittaker M."/>
            <person name="Farag I.F."/>
            <person name="Doudna J."/>
            <person name="Cate J.H.D."/>
            <person name="Banfield J.F."/>
        </authorList>
    </citation>
    <scope>NUCLEOTIDE SEQUENCE [LARGE SCALE GENOMIC DNA]</scope>
    <source>
        <strain evidence="12">NC_groundwater_70_Ag_B-0.1um_54_66</strain>
    </source>
</reference>
<dbReference type="CDD" id="cd00464">
    <property type="entry name" value="SK"/>
    <property type="match status" value="1"/>
</dbReference>
<feature type="binding site" evidence="11">
    <location>
        <position position="72"/>
    </location>
    <ligand>
        <name>substrate</name>
    </ligand>
</feature>
<evidence type="ECO:0000256" key="11">
    <source>
        <dbReference type="HAMAP-Rule" id="MF_00109"/>
    </source>
</evidence>
<comment type="subcellular location">
    <subcellularLocation>
        <location evidence="11">Cytoplasm</location>
    </subcellularLocation>
</comment>
<dbReference type="InterPro" id="IPR027417">
    <property type="entry name" value="P-loop_NTPase"/>
</dbReference>
<feature type="binding site" evidence="11">
    <location>
        <begin position="26"/>
        <end position="31"/>
    </location>
    <ligand>
        <name>ATP</name>
        <dbReference type="ChEBI" id="CHEBI:30616"/>
    </ligand>
</feature>
<keyword evidence="4 11" id="KW-0028">Amino-acid biosynthesis</keyword>
<dbReference type="UniPathway" id="UPA00053">
    <property type="reaction ID" value="UER00088"/>
</dbReference>
<sequence length="198" mass="22111">MAIDPQKIFSIRARLNRPIVLVGMMGAGKTRLGKMLSEVLGYSFADSDEEIERAAGLTISEIFERYGETYFRDGERRVVKRLVEGGIQVIATGGGAILNQDTAQEIWNQTLSIWVKADIPTILERTSRNDKRPLLKQGDPEEVLKRLSEARYPIYQNAHLTIESRNAPGEEMLGEAIDKIFGFLSDVSTKAKAEPDVD</sequence>
<comment type="subunit">
    <text evidence="11">Monomer.</text>
</comment>
<feature type="binding site" evidence="11">
    <location>
        <position position="48"/>
    </location>
    <ligand>
        <name>substrate</name>
    </ligand>
</feature>
<protein>
    <recommendedName>
        <fullName evidence="3 11">Shikimate kinase</fullName>
        <shortName evidence="11">SK</shortName>
        <ecNumber evidence="3 11">2.7.1.71</ecNumber>
    </recommendedName>
</protein>
<comment type="pathway">
    <text evidence="1 11">Metabolic intermediate biosynthesis; chorismate biosynthesis; chorismate from D-erythrose 4-phosphate and phosphoenolpyruvate: step 5/7.</text>
</comment>
<dbReference type="InterPro" id="IPR000623">
    <property type="entry name" value="Shikimate_kinase/TSH1"/>
</dbReference>
<keyword evidence="8 11" id="KW-0067">ATP-binding</keyword>
<dbReference type="PANTHER" id="PTHR21087">
    <property type="entry name" value="SHIKIMATE KINASE"/>
    <property type="match status" value="1"/>
</dbReference>
<dbReference type="NCBIfam" id="NF010552">
    <property type="entry name" value="PRK13946.1"/>
    <property type="match status" value="1"/>
</dbReference>
<dbReference type="GO" id="GO:0000287">
    <property type="term" value="F:magnesium ion binding"/>
    <property type="evidence" value="ECO:0007669"/>
    <property type="project" value="UniProtKB-UniRule"/>
</dbReference>
<dbReference type="PROSITE" id="PS01128">
    <property type="entry name" value="SHIKIMATE_KINASE"/>
    <property type="match status" value="1"/>
</dbReference>
<dbReference type="InterPro" id="IPR023000">
    <property type="entry name" value="Shikimate_kinase_CS"/>
</dbReference>
<dbReference type="GO" id="GO:0005524">
    <property type="term" value="F:ATP binding"/>
    <property type="evidence" value="ECO:0007669"/>
    <property type="project" value="UniProtKB-UniRule"/>
</dbReference>
<dbReference type="PRINTS" id="PR01100">
    <property type="entry name" value="SHIKIMTKNASE"/>
</dbReference>
<comment type="similarity">
    <text evidence="2 11">Belongs to the shikimate kinase family.</text>
</comment>
<evidence type="ECO:0000256" key="7">
    <source>
        <dbReference type="ARBA" id="ARBA00022777"/>
    </source>
</evidence>
<feature type="binding site" evidence="11">
    <location>
        <position position="94"/>
    </location>
    <ligand>
        <name>substrate</name>
    </ligand>
</feature>
<organism evidence="12 13">
    <name type="scientific">Micavibrio aeruginosavorus</name>
    <dbReference type="NCBI Taxonomy" id="349221"/>
    <lineage>
        <taxon>Bacteria</taxon>
        <taxon>Pseudomonadati</taxon>
        <taxon>Bdellovibrionota</taxon>
        <taxon>Bdellovibrionia</taxon>
        <taxon>Bdellovibrionales</taxon>
        <taxon>Pseudobdellovibrionaceae</taxon>
        <taxon>Micavibrio</taxon>
    </lineage>
</organism>
<dbReference type="SUPFAM" id="SSF52540">
    <property type="entry name" value="P-loop containing nucleoside triphosphate hydrolases"/>
    <property type="match status" value="1"/>
</dbReference>
<evidence type="ECO:0000256" key="6">
    <source>
        <dbReference type="ARBA" id="ARBA00022741"/>
    </source>
</evidence>
<dbReference type="GO" id="GO:0009423">
    <property type="term" value="P:chorismate biosynthetic process"/>
    <property type="evidence" value="ECO:0007669"/>
    <property type="project" value="UniProtKB-UniRule"/>
</dbReference>
<evidence type="ECO:0000313" key="12">
    <source>
        <dbReference type="EMBL" id="QQG35624.1"/>
    </source>
</evidence>
<name>A0A7T5R166_9BACT</name>
<dbReference type="GO" id="GO:0005829">
    <property type="term" value="C:cytosol"/>
    <property type="evidence" value="ECO:0007669"/>
    <property type="project" value="TreeGrafter"/>
</dbReference>
<evidence type="ECO:0000256" key="3">
    <source>
        <dbReference type="ARBA" id="ARBA00012154"/>
    </source>
</evidence>
<gene>
    <name evidence="11" type="primary">aroK</name>
    <name evidence="12" type="ORF">HYS17_08860</name>
</gene>
<evidence type="ECO:0000313" key="13">
    <source>
        <dbReference type="Proteomes" id="UP000595362"/>
    </source>
</evidence>
<comment type="catalytic activity">
    <reaction evidence="10 11">
        <text>shikimate + ATP = 3-phosphoshikimate + ADP + H(+)</text>
        <dbReference type="Rhea" id="RHEA:13121"/>
        <dbReference type="ChEBI" id="CHEBI:15378"/>
        <dbReference type="ChEBI" id="CHEBI:30616"/>
        <dbReference type="ChEBI" id="CHEBI:36208"/>
        <dbReference type="ChEBI" id="CHEBI:145989"/>
        <dbReference type="ChEBI" id="CHEBI:456216"/>
        <dbReference type="EC" id="2.7.1.71"/>
    </reaction>
</comment>
<evidence type="ECO:0000256" key="9">
    <source>
        <dbReference type="ARBA" id="ARBA00023141"/>
    </source>
</evidence>
<evidence type="ECO:0000256" key="2">
    <source>
        <dbReference type="ARBA" id="ARBA00006997"/>
    </source>
</evidence>
<dbReference type="HAMAP" id="MF_00109">
    <property type="entry name" value="Shikimate_kinase"/>
    <property type="match status" value="1"/>
</dbReference>
<evidence type="ECO:0000256" key="4">
    <source>
        <dbReference type="ARBA" id="ARBA00022605"/>
    </source>
</evidence>
<keyword evidence="9 11" id="KW-0057">Aromatic amino acid biosynthesis</keyword>
<dbReference type="Proteomes" id="UP000595362">
    <property type="component" value="Chromosome"/>
</dbReference>
<dbReference type="GO" id="GO:0009073">
    <property type="term" value="P:aromatic amino acid family biosynthetic process"/>
    <property type="evidence" value="ECO:0007669"/>
    <property type="project" value="UniProtKB-KW"/>
</dbReference>
<dbReference type="Pfam" id="PF01202">
    <property type="entry name" value="SKI"/>
    <property type="match status" value="1"/>
</dbReference>
<keyword evidence="11" id="KW-0479">Metal-binding</keyword>
<proteinExistence type="inferred from homology"/>
<evidence type="ECO:0000256" key="10">
    <source>
        <dbReference type="ARBA" id="ARBA00048567"/>
    </source>
</evidence>
<dbReference type="PANTHER" id="PTHR21087:SF16">
    <property type="entry name" value="SHIKIMATE KINASE 1, CHLOROPLASTIC"/>
    <property type="match status" value="1"/>
</dbReference>
<dbReference type="AlphaFoldDB" id="A0A7T5R166"/>
<comment type="caution">
    <text evidence="11">Lacks conserved residue(s) required for the propagation of feature annotation.</text>
</comment>
<dbReference type="GO" id="GO:0004765">
    <property type="term" value="F:shikimate kinase activity"/>
    <property type="evidence" value="ECO:0007669"/>
    <property type="project" value="UniProtKB-UniRule"/>
</dbReference>
<evidence type="ECO:0000256" key="5">
    <source>
        <dbReference type="ARBA" id="ARBA00022679"/>
    </source>
</evidence>
<feature type="binding site" evidence="11">
    <location>
        <position position="132"/>
    </location>
    <ligand>
        <name>ATP</name>
        <dbReference type="ChEBI" id="CHEBI:30616"/>
    </ligand>
</feature>
<keyword evidence="6 11" id="KW-0547">Nucleotide-binding</keyword>